<dbReference type="OrthoDB" id="688481at2759"/>
<keyword evidence="11 19" id="KW-1133">Transmembrane helix</keyword>
<organism evidence="23 24">
    <name type="scientific">Quercus lobata</name>
    <name type="common">Valley oak</name>
    <dbReference type="NCBI Taxonomy" id="97700"/>
    <lineage>
        <taxon>Eukaryota</taxon>
        <taxon>Viridiplantae</taxon>
        <taxon>Streptophyta</taxon>
        <taxon>Embryophyta</taxon>
        <taxon>Tracheophyta</taxon>
        <taxon>Spermatophyta</taxon>
        <taxon>Magnoliopsida</taxon>
        <taxon>eudicotyledons</taxon>
        <taxon>Gunneridae</taxon>
        <taxon>Pentapetalae</taxon>
        <taxon>rosids</taxon>
        <taxon>fabids</taxon>
        <taxon>Fagales</taxon>
        <taxon>Fagaceae</taxon>
        <taxon>Quercus</taxon>
    </lineage>
</organism>
<evidence type="ECO:0000313" key="24">
    <source>
        <dbReference type="Proteomes" id="UP000594261"/>
    </source>
</evidence>
<keyword evidence="12 19" id="KW-0472">Membrane</keyword>
<dbReference type="GO" id="GO:0006979">
    <property type="term" value="P:response to oxidative stress"/>
    <property type="evidence" value="ECO:0007669"/>
    <property type="project" value="UniProtKB-ARBA"/>
</dbReference>
<keyword evidence="14" id="KW-0325">Glycoprotein</keyword>
<evidence type="ECO:0008006" key="25">
    <source>
        <dbReference type="Google" id="ProtNLM"/>
    </source>
</evidence>
<dbReference type="SUPFAM" id="SSF56112">
    <property type="entry name" value="Protein kinase-like (PK-like)"/>
    <property type="match status" value="1"/>
</dbReference>
<evidence type="ECO:0000256" key="18">
    <source>
        <dbReference type="SAM" id="MobiDB-lite"/>
    </source>
</evidence>
<reference evidence="23 24" key="1">
    <citation type="journal article" date="2016" name="G3 (Bethesda)">
        <title>First Draft Assembly and Annotation of the Genome of a California Endemic Oak Quercus lobata Nee (Fagaceae).</title>
        <authorList>
            <person name="Sork V.L."/>
            <person name="Fitz-Gibbon S.T."/>
            <person name="Puiu D."/>
            <person name="Crepeau M."/>
            <person name="Gugger P.F."/>
            <person name="Sherman R."/>
            <person name="Stevens K."/>
            <person name="Langley C.H."/>
            <person name="Pellegrini M."/>
            <person name="Salzberg S.L."/>
        </authorList>
    </citation>
    <scope>NUCLEOTIDE SEQUENCE [LARGE SCALE GENOMIC DNA]</scope>
    <source>
        <strain evidence="23 24">cv. SW786</strain>
    </source>
</reference>
<keyword evidence="8 17" id="KW-0547">Nucleotide-binding</keyword>
<dbReference type="InterPro" id="IPR008271">
    <property type="entry name" value="Ser/Thr_kinase_AS"/>
</dbReference>
<feature type="transmembrane region" description="Helical" evidence="19">
    <location>
        <begin position="273"/>
        <end position="294"/>
    </location>
</feature>
<dbReference type="Pfam" id="PF07714">
    <property type="entry name" value="PK_Tyr_Ser-Thr"/>
    <property type="match status" value="1"/>
</dbReference>
<dbReference type="FunFam" id="3.30.430.20:FF:000002">
    <property type="entry name" value="Cysteine-rich receptor-like protein kinase 10"/>
    <property type="match status" value="1"/>
</dbReference>
<dbReference type="FunFam" id="1.10.510.10:FF:000129">
    <property type="entry name" value="cysteine-rich receptor-like protein kinase 10"/>
    <property type="match status" value="1"/>
</dbReference>
<dbReference type="EMBL" id="LRBV02000005">
    <property type="status" value="NOT_ANNOTATED_CDS"/>
    <property type="molecule type" value="Genomic_DNA"/>
</dbReference>
<dbReference type="PROSITE" id="PS00108">
    <property type="entry name" value="PROTEIN_KINASE_ST"/>
    <property type="match status" value="1"/>
</dbReference>
<keyword evidence="5 19" id="KW-0812">Transmembrane</keyword>
<feature type="binding site" evidence="17">
    <location>
        <position position="361"/>
    </location>
    <ligand>
        <name>ATP</name>
        <dbReference type="ChEBI" id="CHEBI:30616"/>
    </ligand>
</feature>
<comment type="subcellular location">
    <subcellularLocation>
        <location evidence="1">Membrane</location>
        <topology evidence="1">Single-pass membrane protein</topology>
    </subcellularLocation>
</comment>
<evidence type="ECO:0000256" key="2">
    <source>
        <dbReference type="ARBA" id="ARBA00022527"/>
    </source>
</evidence>
<dbReference type="Proteomes" id="UP000594261">
    <property type="component" value="Chromosome 5"/>
</dbReference>
<dbReference type="InterPro" id="IPR002902">
    <property type="entry name" value="GNK2"/>
</dbReference>
<dbReference type="Gene3D" id="1.10.510.10">
    <property type="entry name" value="Transferase(Phosphotransferase) domain 1"/>
    <property type="match status" value="1"/>
</dbReference>
<dbReference type="FunFam" id="3.30.430.20:FF:000003">
    <property type="entry name" value="Cysteine-rich RLK (RECEPTOR-like protein kinase) 10"/>
    <property type="match status" value="1"/>
</dbReference>
<sequence>MITLVLLSLLSSIISEAAPTYQHHYCSNETFTPNSTYQSNLNLVLSSLSSNSSIESGFYNITVGQNSSNNTIYGLFLCRGDVTTEVCQVCVATATKNLVQQYCPRGRWVVIWYDECMLRYSEPNFFIIMDDPSFYEWDNTAVAELDRFNKLLATMFDDSVTRAQNAPLGAKMFATKEVEFSSSLTLHSLVQCTPDISSFDCRKCLRGAIAYLPTCCSGKQGARGLYPSCNVRYDVHPFYRIIPSPPLPPPPPASPGLVTRTNNEKRQSSSIRIIAIVTSIAVSVVLLTMVYCFCRRKLKKKYKVKEEDAAKEITAEECLIFDLATLKAATNNFSDENKLGKGGFGVVYKGTFLGGQEIAVKRLSSSSKQGVEEFKNEVSLLAKLQHRNLVRLLGFCLEGKEKILVYEYVPNKSLDYFLFDPNKQRLLDWSSRYKIIGGIARGILYLHEDSRLRIIHRDLKASNILLDEEMNPKVSDFGMARIFGIDQTQDNTRKIVGTYGYMPPEYAIRGLYSMKSDVYSFGVLILEIISGKKNSSFSSPSTSENLLSYAWKHWRDGTFLELLDPTLRDSYSRDEVKRCLHIGLECIQESPAERPTMASIVLMLNSYSVSLPSPQRPAFFLHSRTETSMPIKELGSDQSTSNGIPSSVNESSITEVYPR</sequence>
<dbReference type="GO" id="GO:0042742">
    <property type="term" value="P:defense response to bacterium"/>
    <property type="evidence" value="ECO:0007669"/>
    <property type="project" value="TreeGrafter"/>
</dbReference>
<evidence type="ECO:0000256" key="8">
    <source>
        <dbReference type="ARBA" id="ARBA00022741"/>
    </source>
</evidence>
<evidence type="ECO:0000256" key="3">
    <source>
        <dbReference type="ARBA" id="ARBA00022553"/>
    </source>
</evidence>
<dbReference type="KEGG" id="qlo:115992816"/>
<dbReference type="GO" id="GO:0004674">
    <property type="term" value="F:protein serine/threonine kinase activity"/>
    <property type="evidence" value="ECO:0007669"/>
    <property type="project" value="UniProtKB-KW"/>
</dbReference>
<dbReference type="FunFam" id="3.30.200.20:FF:000142">
    <property type="entry name" value="Cysteine-rich receptor-like protein kinase 10"/>
    <property type="match status" value="1"/>
</dbReference>
<evidence type="ECO:0000259" key="22">
    <source>
        <dbReference type="PROSITE" id="PS51473"/>
    </source>
</evidence>
<dbReference type="OMA" id="MAFRIVT"/>
<gene>
    <name evidence="23" type="primary">LOC115992816</name>
</gene>
<dbReference type="GeneID" id="115992816"/>
<dbReference type="GO" id="GO:0005886">
    <property type="term" value="C:plasma membrane"/>
    <property type="evidence" value="ECO:0007669"/>
    <property type="project" value="TreeGrafter"/>
</dbReference>
<dbReference type="Pfam" id="PF01657">
    <property type="entry name" value="Stress-antifung"/>
    <property type="match status" value="2"/>
</dbReference>
<evidence type="ECO:0000256" key="11">
    <source>
        <dbReference type="ARBA" id="ARBA00022989"/>
    </source>
</evidence>
<evidence type="ECO:0000256" key="4">
    <source>
        <dbReference type="ARBA" id="ARBA00022679"/>
    </source>
</evidence>
<dbReference type="PANTHER" id="PTHR27002:SF1096">
    <property type="entry name" value="GNK2-HOMOLOGOUS DOMAIN-CONTAINING PROTEIN"/>
    <property type="match status" value="1"/>
</dbReference>
<protein>
    <recommendedName>
        <fullName evidence="25">Cysteine-rich receptor-like protein kinase 25</fullName>
    </recommendedName>
</protein>
<evidence type="ECO:0000256" key="13">
    <source>
        <dbReference type="ARBA" id="ARBA00023170"/>
    </source>
</evidence>
<dbReference type="InterPro" id="IPR011009">
    <property type="entry name" value="Kinase-like_dom_sf"/>
</dbReference>
<evidence type="ECO:0000259" key="21">
    <source>
        <dbReference type="PROSITE" id="PS50011"/>
    </source>
</evidence>
<feature type="domain" description="Protein kinase" evidence="21">
    <location>
        <begin position="333"/>
        <end position="608"/>
    </location>
</feature>
<evidence type="ECO:0000256" key="19">
    <source>
        <dbReference type="SAM" id="Phobius"/>
    </source>
</evidence>
<evidence type="ECO:0000256" key="14">
    <source>
        <dbReference type="ARBA" id="ARBA00023180"/>
    </source>
</evidence>
<feature type="compositionally biased region" description="Polar residues" evidence="18">
    <location>
        <begin position="636"/>
        <end position="659"/>
    </location>
</feature>
<dbReference type="SMART" id="SM00220">
    <property type="entry name" value="S_TKc"/>
    <property type="match status" value="1"/>
</dbReference>
<name>A0A7N2LSV1_QUELO</name>
<dbReference type="InParanoid" id="A0A7N2LSV1"/>
<evidence type="ECO:0000256" key="5">
    <source>
        <dbReference type="ARBA" id="ARBA00022692"/>
    </source>
</evidence>
<feature type="domain" description="Gnk2-homologous" evidence="22">
    <location>
        <begin position="130"/>
        <end position="238"/>
    </location>
</feature>
<evidence type="ECO:0000256" key="7">
    <source>
        <dbReference type="ARBA" id="ARBA00022737"/>
    </source>
</evidence>
<dbReference type="CDD" id="cd23509">
    <property type="entry name" value="Gnk2-like"/>
    <property type="match status" value="2"/>
</dbReference>
<dbReference type="AlphaFoldDB" id="A0A7N2LSV1"/>
<comment type="catalytic activity">
    <reaction evidence="16">
        <text>L-threonyl-[protein] + ATP = O-phospho-L-threonyl-[protein] + ADP + H(+)</text>
        <dbReference type="Rhea" id="RHEA:46608"/>
        <dbReference type="Rhea" id="RHEA-COMP:11060"/>
        <dbReference type="Rhea" id="RHEA-COMP:11605"/>
        <dbReference type="ChEBI" id="CHEBI:15378"/>
        <dbReference type="ChEBI" id="CHEBI:30013"/>
        <dbReference type="ChEBI" id="CHEBI:30616"/>
        <dbReference type="ChEBI" id="CHEBI:61977"/>
        <dbReference type="ChEBI" id="CHEBI:456216"/>
    </reaction>
</comment>
<evidence type="ECO:0000256" key="20">
    <source>
        <dbReference type="SAM" id="SignalP"/>
    </source>
</evidence>
<evidence type="ECO:0000256" key="17">
    <source>
        <dbReference type="PROSITE-ProRule" id="PRU10141"/>
    </source>
</evidence>
<feature type="region of interest" description="Disordered" evidence="18">
    <location>
        <begin position="632"/>
        <end position="659"/>
    </location>
</feature>
<dbReference type="InterPro" id="IPR000719">
    <property type="entry name" value="Prot_kinase_dom"/>
</dbReference>
<reference evidence="23" key="2">
    <citation type="submission" date="2021-01" db="UniProtKB">
        <authorList>
            <consortium name="EnsemblPlants"/>
        </authorList>
    </citation>
    <scope>IDENTIFICATION</scope>
</reference>
<keyword evidence="9" id="KW-0418">Kinase</keyword>
<evidence type="ECO:0000256" key="10">
    <source>
        <dbReference type="ARBA" id="ARBA00022840"/>
    </source>
</evidence>
<evidence type="ECO:0000256" key="9">
    <source>
        <dbReference type="ARBA" id="ARBA00022777"/>
    </source>
</evidence>
<dbReference type="CDD" id="cd14066">
    <property type="entry name" value="STKc_IRAK"/>
    <property type="match status" value="1"/>
</dbReference>
<proteinExistence type="predicted"/>
<dbReference type="EnsemblPlants" id="QL05p076474:mrna">
    <property type="protein sequence ID" value="QL05p076474:mrna"/>
    <property type="gene ID" value="QL05p076474"/>
</dbReference>
<feature type="domain" description="Gnk2-homologous" evidence="22">
    <location>
        <begin position="19"/>
        <end position="125"/>
    </location>
</feature>
<dbReference type="Gene3D" id="3.30.430.20">
    <property type="entry name" value="Gnk2 domain, C-X8-C-X2-C motif"/>
    <property type="match status" value="2"/>
</dbReference>
<dbReference type="Gene3D" id="3.30.200.20">
    <property type="entry name" value="Phosphorylase Kinase, domain 1"/>
    <property type="match status" value="1"/>
</dbReference>
<keyword evidence="24" id="KW-1185">Reference proteome</keyword>
<evidence type="ECO:0000256" key="6">
    <source>
        <dbReference type="ARBA" id="ARBA00022729"/>
    </source>
</evidence>
<evidence type="ECO:0000256" key="16">
    <source>
        <dbReference type="ARBA" id="ARBA00047951"/>
    </source>
</evidence>
<evidence type="ECO:0000313" key="23">
    <source>
        <dbReference type="EnsemblPlants" id="QL05p076474:mrna"/>
    </source>
</evidence>
<dbReference type="RefSeq" id="XP_030972918.1">
    <property type="nucleotide sequence ID" value="XM_031117058.1"/>
</dbReference>
<dbReference type="PANTHER" id="PTHR27002">
    <property type="entry name" value="RECEPTOR-LIKE SERINE/THREONINE-PROTEIN KINASE SD1-8"/>
    <property type="match status" value="1"/>
</dbReference>
<dbReference type="GO" id="GO:0005524">
    <property type="term" value="F:ATP binding"/>
    <property type="evidence" value="ECO:0007669"/>
    <property type="project" value="UniProtKB-UniRule"/>
</dbReference>
<dbReference type="Gramene" id="QL05p076474:mrna">
    <property type="protein sequence ID" value="QL05p076474:mrna"/>
    <property type="gene ID" value="QL05p076474"/>
</dbReference>
<accession>A0A7N2LSV1</accession>
<evidence type="ECO:0000256" key="1">
    <source>
        <dbReference type="ARBA" id="ARBA00004167"/>
    </source>
</evidence>
<comment type="catalytic activity">
    <reaction evidence="15">
        <text>L-seryl-[protein] + ATP = O-phospho-L-seryl-[protein] + ADP + H(+)</text>
        <dbReference type="Rhea" id="RHEA:17989"/>
        <dbReference type="Rhea" id="RHEA-COMP:9863"/>
        <dbReference type="Rhea" id="RHEA-COMP:11604"/>
        <dbReference type="ChEBI" id="CHEBI:15378"/>
        <dbReference type="ChEBI" id="CHEBI:29999"/>
        <dbReference type="ChEBI" id="CHEBI:30616"/>
        <dbReference type="ChEBI" id="CHEBI:83421"/>
        <dbReference type="ChEBI" id="CHEBI:456216"/>
    </reaction>
</comment>
<keyword evidence="7" id="KW-0677">Repeat</keyword>
<keyword evidence="13" id="KW-0675">Receptor</keyword>
<dbReference type="InterPro" id="IPR038408">
    <property type="entry name" value="GNK2_sf"/>
</dbReference>
<dbReference type="PROSITE" id="PS51473">
    <property type="entry name" value="GNK2"/>
    <property type="match status" value="2"/>
</dbReference>
<dbReference type="PROSITE" id="PS50011">
    <property type="entry name" value="PROTEIN_KINASE_DOM"/>
    <property type="match status" value="1"/>
</dbReference>
<keyword evidence="3" id="KW-0597">Phosphoprotein</keyword>
<dbReference type="PROSITE" id="PS00107">
    <property type="entry name" value="PROTEIN_KINASE_ATP"/>
    <property type="match status" value="1"/>
</dbReference>
<keyword evidence="6 20" id="KW-0732">Signal</keyword>
<keyword evidence="4" id="KW-0808">Transferase</keyword>
<dbReference type="InterPro" id="IPR001245">
    <property type="entry name" value="Ser-Thr/Tyr_kinase_cat_dom"/>
</dbReference>
<feature type="signal peptide" evidence="20">
    <location>
        <begin position="1"/>
        <end position="17"/>
    </location>
</feature>
<dbReference type="InterPro" id="IPR017441">
    <property type="entry name" value="Protein_kinase_ATP_BS"/>
</dbReference>
<feature type="chain" id="PRO_5029605017" description="Cysteine-rich receptor-like protein kinase 25" evidence="20">
    <location>
        <begin position="18"/>
        <end position="659"/>
    </location>
</feature>
<keyword evidence="10 17" id="KW-0067">ATP-binding</keyword>
<keyword evidence="2" id="KW-0723">Serine/threonine-protein kinase</keyword>
<evidence type="ECO:0000256" key="15">
    <source>
        <dbReference type="ARBA" id="ARBA00047558"/>
    </source>
</evidence>
<evidence type="ECO:0000256" key="12">
    <source>
        <dbReference type="ARBA" id="ARBA00023136"/>
    </source>
</evidence>